<gene>
    <name evidence="1" type="ORF">M406DRAFT_356405</name>
</gene>
<dbReference type="EMBL" id="MU032347">
    <property type="protein sequence ID" value="KAF3766596.1"/>
    <property type="molecule type" value="Genomic_DNA"/>
</dbReference>
<comment type="caution">
    <text evidence="1">The sequence shown here is derived from an EMBL/GenBank/DDBJ whole genome shotgun (WGS) entry which is preliminary data.</text>
</comment>
<accession>A0A9P5CQV0</accession>
<dbReference type="AlphaFoldDB" id="A0A9P5CQV0"/>
<dbReference type="GeneID" id="63840567"/>
<protein>
    <submittedName>
        <fullName evidence="1">Uncharacterized protein</fullName>
    </submittedName>
</protein>
<organism evidence="1 2">
    <name type="scientific">Cryphonectria parasitica (strain ATCC 38755 / EP155)</name>
    <dbReference type="NCBI Taxonomy" id="660469"/>
    <lineage>
        <taxon>Eukaryota</taxon>
        <taxon>Fungi</taxon>
        <taxon>Dikarya</taxon>
        <taxon>Ascomycota</taxon>
        <taxon>Pezizomycotina</taxon>
        <taxon>Sordariomycetes</taxon>
        <taxon>Sordariomycetidae</taxon>
        <taxon>Diaporthales</taxon>
        <taxon>Cryphonectriaceae</taxon>
        <taxon>Cryphonectria-Endothia species complex</taxon>
        <taxon>Cryphonectria</taxon>
    </lineage>
</organism>
<sequence length="82" mass="9349">MPSSSFSRAQSRLTIRRTFPKSHVMAKEGLRYTAEYRDPCFRHIVRVSILQGRAIVCPLLISGIIEQGMSRPSCQMITRKVP</sequence>
<proteinExistence type="predicted"/>
<reference evidence="1" key="1">
    <citation type="journal article" date="2020" name="Phytopathology">
        <title>Genome sequence of the chestnut blight fungus Cryphonectria parasitica EP155: A fundamental resource for an archetypical invasive plant pathogen.</title>
        <authorList>
            <person name="Crouch J.A."/>
            <person name="Dawe A."/>
            <person name="Aerts A."/>
            <person name="Barry K."/>
            <person name="Churchill A.C.L."/>
            <person name="Grimwood J."/>
            <person name="Hillman B."/>
            <person name="Milgroom M.G."/>
            <person name="Pangilinan J."/>
            <person name="Smith M."/>
            <person name="Salamov A."/>
            <person name="Schmutz J."/>
            <person name="Yadav J."/>
            <person name="Grigoriev I.V."/>
            <person name="Nuss D."/>
        </authorList>
    </citation>
    <scope>NUCLEOTIDE SEQUENCE</scope>
    <source>
        <strain evidence="1">EP155</strain>
    </source>
</reference>
<keyword evidence="2" id="KW-1185">Reference proteome</keyword>
<evidence type="ECO:0000313" key="2">
    <source>
        <dbReference type="Proteomes" id="UP000803844"/>
    </source>
</evidence>
<name>A0A9P5CQV0_CRYP1</name>
<evidence type="ECO:0000313" key="1">
    <source>
        <dbReference type="EMBL" id="KAF3766596.1"/>
    </source>
</evidence>
<dbReference type="RefSeq" id="XP_040777557.1">
    <property type="nucleotide sequence ID" value="XM_040923438.1"/>
</dbReference>
<dbReference type="Proteomes" id="UP000803844">
    <property type="component" value="Unassembled WGS sequence"/>
</dbReference>